<name>A0A4D6NED1_VIGUN</name>
<protein>
    <submittedName>
        <fullName evidence="1">Uncharacterized protein</fullName>
    </submittedName>
</protein>
<evidence type="ECO:0000313" key="1">
    <source>
        <dbReference type="EMBL" id="QCE10919.1"/>
    </source>
</evidence>
<dbReference type="EMBL" id="CP039354">
    <property type="protein sequence ID" value="QCE10919.1"/>
    <property type="molecule type" value="Genomic_DNA"/>
</dbReference>
<proteinExistence type="predicted"/>
<reference evidence="1 2" key="1">
    <citation type="submission" date="2019-04" db="EMBL/GenBank/DDBJ databases">
        <title>An improved genome assembly and genetic linkage map for asparagus bean, Vigna unguiculata ssp. sesquipedialis.</title>
        <authorList>
            <person name="Xia Q."/>
            <person name="Zhang R."/>
            <person name="Dong Y."/>
        </authorList>
    </citation>
    <scope>NUCLEOTIDE SEQUENCE [LARGE SCALE GENOMIC DNA]</scope>
    <source>
        <tissue evidence="1">Leaf</tissue>
    </source>
</reference>
<dbReference type="AlphaFoldDB" id="A0A4D6NED1"/>
<keyword evidence="2" id="KW-1185">Reference proteome</keyword>
<gene>
    <name evidence="1" type="ORF">DEO72_LG10g2152</name>
</gene>
<dbReference type="Proteomes" id="UP000501690">
    <property type="component" value="Linkage Group LG10"/>
</dbReference>
<organism evidence="1 2">
    <name type="scientific">Vigna unguiculata</name>
    <name type="common">Cowpea</name>
    <dbReference type="NCBI Taxonomy" id="3917"/>
    <lineage>
        <taxon>Eukaryota</taxon>
        <taxon>Viridiplantae</taxon>
        <taxon>Streptophyta</taxon>
        <taxon>Embryophyta</taxon>
        <taxon>Tracheophyta</taxon>
        <taxon>Spermatophyta</taxon>
        <taxon>Magnoliopsida</taxon>
        <taxon>eudicotyledons</taxon>
        <taxon>Gunneridae</taxon>
        <taxon>Pentapetalae</taxon>
        <taxon>rosids</taxon>
        <taxon>fabids</taxon>
        <taxon>Fabales</taxon>
        <taxon>Fabaceae</taxon>
        <taxon>Papilionoideae</taxon>
        <taxon>50 kb inversion clade</taxon>
        <taxon>NPAAA clade</taxon>
        <taxon>indigoferoid/millettioid clade</taxon>
        <taxon>Phaseoleae</taxon>
        <taxon>Vigna</taxon>
    </lineage>
</organism>
<accession>A0A4D6NED1</accession>
<sequence length="72" mass="8698">MICTPRLFIKYIYILTNQDVDIRYAKKSDVDIWFVKKTYASWPLHRMSRFNVDEVHGSHLMNRMSTSDSYTY</sequence>
<evidence type="ECO:0000313" key="2">
    <source>
        <dbReference type="Proteomes" id="UP000501690"/>
    </source>
</evidence>